<dbReference type="EMBL" id="GG704578">
    <property type="protein sequence ID" value="EEX02431.1"/>
    <property type="molecule type" value="Genomic_DNA"/>
</dbReference>
<sequence length="78" mass="8854">MPNIFQEKPKISILGFKVSIKMSELKKDIPEITGEMISDVHRILQYGASLSCGIVSDQNRDSIYLDVEYIDHKLVLSD</sequence>
<dbReference type="Proteomes" id="UP000005740">
    <property type="component" value="Unassembled WGS sequence"/>
</dbReference>
<dbReference type="BioCyc" id="ABAU575584-HMP:GM69-3157-MONOMER"/>
<protein>
    <submittedName>
        <fullName evidence="1">Uncharacterized protein</fullName>
    </submittedName>
</protein>
<organism evidence="1 2">
    <name type="scientific">Acinetobacter baumannii (strain ATCC 19606 / DSM 30007 / JCM 6841 / CCUG 19606 / CIP 70.34 / NBRC 109757 / NCIMB 12457 / NCTC 12156 / 81)</name>
    <dbReference type="NCBI Taxonomy" id="575584"/>
    <lineage>
        <taxon>Bacteria</taxon>
        <taxon>Pseudomonadati</taxon>
        <taxon>Pseudomonadota</taxon>
        <taxon>Gammaproteobacteria</taxon>
        <taxon>Moraxellales</taxon>
        <taxon>Moraxellaceae</taxon>
        <taxon>Acinetobacter</taxon>
        <taxon>Acinetobacter calcoaceticus/baumannii complex</taxon>
    </lineage>
</organism>
<reference evidence="2" key="1">
    <citation type="journal article" date="2012" name="PLoS ONE">
        <title>The success of Acinetobacter species; genetic, metabolic and virulence attributes.</title>
        <authorList>
            <person name="Peleg A.Y."/>
            <person name="de Breij A."/>
            <person name="Adams M.D."/>
            <person name="Cerqueira G.M."/>
            <person name="Mocali S."/>
            <person name="Galardini M."/>
            <person name="Nibbering P.H."/>
            <person name="Earl A.M."/>
            <person name="Ward D.V."/>
            <person name="Paterson D.L."/>
            <person name="Seifert H."/>
            <person name="Dijkshoorn L."/>
        </authorList>
    </citation>
    <scope>NUCLEOTIDE SEQUENCE [LARGE SCALE GENOMIC DNA]</scope>
    <source>
        <strain evidence="2">ATCC 19606 / DSM 30007 / JCM 6841 / CCUG 19606 / CIP 70.34 / NBRC 109757 / NCIMB 12457 / NCTC 12156 / 81</strain>
    </source>
</reference>
<evidence type="ECO:0000313" key="2">
    <source>
        <dbReference type="Proteomes" id="UP000005740"/>
    </source>
</evidence>
<proteinExistence type="predicted"/>
<accession>D0CEC0</accession>
<dbReference type="AlphaFoldDB" id="D0CEC0"/>
<name>D0CEC0_ACIB2</name>
<evidence type="ECO:0000313" key="1">
    <source>
        <dbReference type="EMBL" id="EEX02431.1"/>
    </source>
</evidence>
<gene>
    <name evidence="1" type="ORF">HMPREF0010_03100</name>
</gene>